<protein>
    <submittedName>
        <fullName evidence="1 2">Uncharacterized protein</fullName>
    </submittedName>
</protein>
<dbReference type="GO" id="GO:0051445">
    <property type="term" value="P:regulation of meiotic cell cycle"/>
    <property type="evidence" value="ECO:0000318"/>
    <property type="project" value="GO_Central"/>
</dbReference>
<keyword evidence="3" id="KW-1185">Reference proteome</keyword>
<dbReference type="eggNOG" id="ENOG502RNNP">
    <property type="taxonomic scope" value="Eukaryota"/>
</dbReference>
<dbReference type="OrthoDB" id="10028206at2759"/>
<proteinExistence type="predicted"/>
<dbReference type="EMBL" id="KB097070">
    <property type="protein sequence ID" value="ESN99806.1"/>
    <property type="molecule type" value="Genomic_DNA"/>
</dbReference>
<organism evidence="2 3">
    <name type="scientific">Helobdella robusta</name>
    <name type="common">Californian leech</name>
    <dbReference type="NCBI Taxonomy" id="6412"/>
    <lineage>
        <taxon>Eukaryota</taxon>
        <taxon>Metazoa</taxon>
        <taxon>Spiralia</taxon>
        <taxon>Lophotrochozoa</taxon>
        <taxon>Annelida</taxon>
        <taxon>Clitellata</taxon>
        <taxon>Hirudinea</taxon>
        <taxon>Rhynchobdellida</taxon>
        <taxon>Glossiphoniidae</taxon>
        <taxon>Helobdella</taxon>
    </lineage>
</organism>
<dbReference type="CTD" id="20205888"/>
<accession>T1FAN9</accession>
<dbReference type="GeneID" id="20205888"/>
<dbReference type="Proteomes" id="UP000015101">
    <property type="component" value="Unassembled WGS sequence"/>
</dbReference>
<reference evidence="3" key="1">
    <citation type="submission" date="2012-12" db="EMBL/GenBank/DDBJ databases">
        <authorList>
            <person name="Hellsten U."/>
            <person name="Grimwood J."/>
            <person name="Chapman J.A."/>
            <person name="Shapiro H."/>
            <person name="Aerts A."/>
            <person name="Otillar R.P."/>
            <person name="Terry A.Y."/>
            <person name="Boore J.L."/>
            <person name="Simakov O."/>
            <person name="Marletaz F."/>
            <person name="Cho S.-J."/>
            <person name="Edsinger-Gonzales E."/>
            <person name="Havlak P."/>
            <person name="Kuo D.-H."/>
            <person name="Larsson T."/>
            <person name="Lv J."/>
            <person name="Arendt D."/>
            <person name="Savage R."/>
            <person name="Osoegawa K."/>
            <person name="de Jong P."/>
            <person name="Lindberg D.R."/>
            <person name="Seaver E.C."/>
            <person name="Weisblat D.A."/>
            <person name="Putnam N.H."/>
            <person name="Grigoriev I.V."/>
            <person name="Rokhsar D.S."/>
        </authorList>
    </citation>
    <scope>NUCLEOTIDE SEQUENCE</scope>
</reference>
<dbReference type="RefSeq" id="XP_009022159.1">
    <property type="nucleotide sequence ID" value="XM_009023911.1"/>
</dbReference>
<reference evidence="2" key="3">
    <citation type="submission" date="2015-06" db="UniProtKB">
        <authorList>
            <consortium name="EnsemblMetazoa"/>
        </authorList>
    </citation>
    <scope>IDENTIFICATION</scope>
</reference>
<sequence length="244" mass="27777">MDAKKNEKMNYNQKIESFNANQTERKPGFLNTSAFPRKPLDVLNENIAKNNSSTNRSSNVGAGINSFENNTYMPKTLMDKNIPIRVYKEVNAHTSSSVTNLPSYQEKCSMIKKTDDKVIAPNSPTQNNFRETVFVTCRVADLKSIYSSNNDMKVFEVFGSINSAITHSTNLSSLEFDLKDRSGCIQCIYYSSNENNARLIRGLMYRCVGYYLQHSNIFHCVSIRRSTDLEIVFSEQLINVMKPK</sequence>
<dbReference type="InterPro" id="IPR033536">
    <property type="entry name" value="Spata22"/>
</dbReference>
<dbReference type="EMBL" id="AMQM01005741">
    <property type="status" value="NOT_ANNOTATED_CDS"/>
    <property type="molecule type" value="Genomic_DNA"/>
</dbReference>
<dbReference type="HOGENOM" id="CLU_1139082_0_0_1"/>
<dbReference type="AlphaFoldDB" id="T1FAN9"/>
<dbReference type="GO" id="GO:0007129">
    <property type="term" value="P:homologous chromosome pairing at meiosis"/>
    <property type="evidence" value="ECO:0007669"/>
    <property type="project" value="InterPro"/>
</dbReference>
<gene>
    <name evidence="2" type="primary">20205888</name>
    <name evidence="1" type="ORF">HELRODRAFT_176573</name>
</gene>
<dbReference type="KEGG" id="hro:HELRODRAFT_176573"/>
<evidence type="ECO:0000313" key="1">
    <source>
        <dbReference type="EMBL" id="ESN99806.1"/>
    </source>
</evidence>
<dbReference type="PANTHER" id="PTHR35258:SF1">
    <property type="entry name" value="SPERMATOGENESIS-ASSOCIATED PROTEIN 22"/>
    <property type="match status" value="1"/>
</dbReference>
<dbReference type="EnsemblMetazoa" id="HelroT176573">
    <property type="protein sequence ID" value="HelroP176573"/>
    <property type="gene ID" value="HelroG176573"/>
</dbReference>
<name>T1FAN9_HELRO</name>
<reference evidence="1 3" key="2">
    <citation type="journal article" date="2013" name="Nature">
        <title>Insights into bilaterian evolution from three spiralian genomes.</title>
        <authorList>
            <person name="Simakov O."/>
            <person name="Marletaz F."/>
            <person name="Cho S.J."/>
            <person name="Edsinger-Gonzales E."/>
            <person name="Havlak P."/>
            <person name="Hellsten U."/>
            <person name="Kuo D.H."/>
            <person name="Larsson T."/>
            <person name="Lv J."/>
            <person name="Arendt D."/>
            <person name="Savage R."/>
            <person name="Osoegawa K."/>
            <person name="de Jong P."/>
            <person name="Grimwood J."/>
            <person name="Chapman J.A."/>
            <person name="Shapiro H."/>
            <person name="Aerts A."/>
            <person name="Otillar R.P."/>
            <person name="Terry A.Y."/>
            <person name="Boore J.L."/>
            <person name="Grigoriev I.V."/>
            <person name="Lindberg D.R."/>
            <person name="Seaver E.C."/>
            <person name="Weisblat D.A."/>
            <person name="Putnam N.H."/>
            <person name="Rokhsar D.S."/>
        </authorList>
    </citation>
    <scope>NUCLEOTIDE SEQUENCE</scope>
</reference>
<dbReference type="GO" id="GO:0007276">
    <property type="term" value="P:gamete generation"/>
    <property type="evidence" value="ECO:0007669"/>
    <property type="project" value="InterPro"/>
</dbReference>
<evidence type="ECO:0000313" key="3">
    <source>
        <dbReference type="Proteomes" id="UP000015101"/>
    </source>
</evidence>
<dbReference type="PANTHER" id="PTHR35258">
    <property type="entry name" value="SPERMATOGENESIS-ASSOCIATED PROTEIN 22"/>
    <property type="match status" value="1"/>
</dbReference>
<evidence type="ECO:0000313" key="2">
    <source>
        <dbReference type="EnsemblMetazoa" id="HelroP176573"/>
    </source>
</evidence>
<dbReference type="InParanoid" id="T1FAN9"/>
<dbReference type="GO" id="GO:0000711">
    <property type="term" value="P:meiotic DNA repair synthesis"/>
    <property type="evidence" value="ECO:0007669"/>
    <property type="project" value="InterPro"/>
</dbReference>